<dbReference type="RefSeq" id="XP_004832226.1">
    <property type="nucleotide sequence ID" value="XM_004832169.1"/>
</dbReference>
<accession>L1LBY0</accession>
<dbReference type="EMBL" id="ACOU01000004">
    <property type="protein sequence ID" value="EKX72774.1"/>
    <property type="molecule type" value="Genomic_DNA"/>
</dbReference>
<dbReference type="PANTHER" id="PTHR12785:SF6">
    <property type="entry name" value="SPLICING FACTOR 3B SUBUNIT 2"/>
    <property type="match status" value="1"/>
</dbReference>
<dbReference type="InterPro" id="IPR006568">
    <property type="entry name" value="PSP_pro-rich"/>
</dbReference>
<dbReference type="SMART" id="SM00581">
    <property type="entry name" value="PSP"/>
    <property type="match status" value="1"/>
</dbReference>
<feature type="region of interest" description="Disordered" evidence="1">
    <location>
        <begin position="384"/>
        <end position="409"/>
    </location>
</feature>
<comment type="caution">
    <text evidence="3">The sequence shown here is derived from an EMBL/GenBank/DDBJ whole genome shotgun (WGS) entry which is preliminary data.</text>
</comment>
<evidence type="ECO:0000313" key="4">
    <source>
        <dbReference type="Proteomes" id="UP000031512"/>
    </source>
</evidence>
<feature type="compositionally biased region" description="Acidic residues" evidence="1">
    <location>
        <begin position="386"/>
        <end position="399"/>
    </location>
</feature>
<evidence type="ECO:0000256" key="1">
    <source>
        <dbReference type="SAM" id="MobiDB-lite"/>
    </source>
</evidence>
<organism evidence="3 4">
    <name type="scientific">Theileria equi strain WA</name>
    <dbReference type="NCBI Taxonomy" id="1537102"/>
    <lineage>
        <taxon>Eukaryota</taxon>
        <taxon>Sar</taxon>
        <taxon>Alveolata</taxon>
        <taxon>Apicomplexa</taxon>
        <taxon>Aconoidasida</taxon>
        <taxon>Piroplasmida</taxon>
        <taxon>Theileriidae</taxon>
        <taxon>Theileria</taxon>
    </lineage>
</organism>
<dbReference type="VEuPathDB" id="PiroplasmaDB:BEWA_013330"/>
<feature type="domain" description="PSP proline-rich" evidence="2">
    <location>
        <begin position="282"/>
        <end position="335"/>
    </location>
</feature>
<dbReference type="InterPro" id="IPR052584">
    <property type="entry name" value="U2_snRNP_Complex_Component"/>
</dbReference>
<dbReference type="Proteomes" id="UP000031512">
    <property type="component" value="Unassembled WGS sequence"/>
</dbReference>
<dbReference type="GO" id="GO:0005634">
    <property type="term" value="C:nucleus"/>
    <property type="evidence" value="ECO:0007669"/>
    <property type="project" value="InterPro"/>
</dbReference>
<keyword evidence="4" id="KW-1185">Reference proteome</keyword>
<name>L1LBY0_THEEQ</name>
<dbReference type="InterPro" id="IPR007180">
    <property type="entry name" value="DUF382"/>
</dbReference>
<evidence type="ECO:0000259" key="2">
    <source>
        <dbReference type="SMART" id="SM00581"/>
    </source>
</evidence>
<gene>
    <name evidence="3" type="ORF">BEWA_013330</name>
</gene>
<dbReference type="PANTHER" id="PTHR12785">
    <property type="entry name" value="SPLICING FACTOR 3B"/>
    <property type="match status" value="1"/>
</dbReference>
<evidence type="ECO:0000313" key="3">
    <source>
        <dbReference type="EMBL" id="EKX72774.1"/>
    </source>
</evidence>
<dbReference type="GeneID" id="15804409"/>
<reference evidence="3 4" key="1">
    <citation type="journal article" date="2012" name="BMC Genomics">
        <title>Comparative genomic analysis and phylogenetic position of Theileria equi.</title>
        <authorList>
            <person name="Kappmeyer L.S."/>
            <person name="Thiagarajan M."/>
            <person name="Herndon D.R."/>
            <person name="Ramsay J.D."/>
            <person name="Caler E."/>
            <person name="Djikeng A."/>
            <person name="Gillespie J.J."/>
            <person name="Lau A.O."/>
            <person name="Roalson E.H."/>
            <person name="Silva J.C."/>
            <person name="Silva M.G."/>
            <person name="Suarez C.E."/>
            <person name="Ueti M.W."/>
            <person name="Nene V.M."/>
            <person name="Mealey R.H."/>
            <person name="Knowles D.P."/>
            <person name="Brayton K.A."/>
        </authorList>
    </citation>
    <scope>NUCLEOTIDE SEQUENCE [LARGE SCALE GENOMIC DNA]</scope>
    <source>
        <strain evidence="3 4">WA</strain>
    </source>
</reference>
<sequence>MANKIDLSTVKLVRKTNPTAAKNLLKKIKRKNKKSQVQAEPAKTNAQVLKEALKEHFKDFESHLKDSQGVEIEYVAPEGDFGAFNEVFEKFDQLENHALDIEPQKVVEETVEEAFDDSDSEEDEAHKTMSAKKLFKLMNRPTLAQLKQAADKPEVVEIWDTTASDPKFLVHLKGLRNTIPVPAHWSEKTRYMQGRRGIEKPAYKLPPYIEATKISEIRSALQIKESEKTLKQKQREKVRPKAHRMDIDYQTLHDAFFKYATKPSMTKYGDIYFEGKEMVLRMRRYKPGQLSAKLKHALGVGENAPPPWLINMQRFGPPPSYPNLRIPGVNAPLPESASFGYHAGGWGQLPVDSHGNPLFGYIDAAYYADNHINKDYWGEVPKMFEESEPEESSDEEEEEKERKEPDGTQSVIAPVADTPIPVGMKTPMIDGGLDTPLDIKTPAAPRKAYTVLQPKVATNVPGTLFGSQVTYQMPPPVAVPLGGGGTATPFGGIATPSLTADEADGTATTDDIMRQLKYHESKAKKAHEAAGIEVSGDASVPKPKKKKKEFKF</sequence>
<dbReference type="AlphaFoldDB" id="L1LBY0"/>
<proteinExistence type="predicted"/>
<dbReference type="STRING" id="1537102.L1LBY0"/>
<dbReference type="OrthoDB" id="10260794at2759"/>
<dbReference type="eggNOG" id="KOG2330">
    <property type="taxonomic scope" value="Eukaryota"/>
</dbReference>
<dbReference type="Pfam" id="PF04046">
    <property type="entry name" value="PSP"/>
    <property type="match status" value="1"/>
</dbReference>
<dbReference type="Pfam" id="PF04037">
    <property type="entry name" value="DUF382"/>
    <property type="match status" value="1"/>
</dbReference>
<feature type="compositionally biased region" description="Basic residues" evidence="1">
    <location>
        <begin position="542"/>
        <end position="552"/>
    </location>
</feature>
<feature type="region of interest" description="Disordered" evidence="1">
    <location>
        <begin position="523"/>
        <end position="552"/>
    </location>
</feature>
<protein>
    <recommendedName>
        <fullName evidence="2">PSP proline-rich domain-containing protein</fullName>
    </recommendedName>
</protein>
<dbReference type="KEGG" id="beq:BEWA_013330"/>